<evidence type="ECO:0000259" key="3">
    <source>
        <dbReference type="Pfam" id="PF00078"/>
    </source>
</evidence>
<dbReference type="CDD" id="cd01647">
    <property type="entry name" value="RT_LTR"/>
    <property type="match status" value="1"/>
</dbReference>
<proteinExistence type="predicted"/>
<dbReference type="PANTHER" id="PTHR37984:SF5">
    <property type="entry name" value="PROTEIN NYNRIN-LIKE"/>
    <property type="match status" value="1"/>
</dbReference>
<keyword evidence="1" id="KW-0511">Multifunctional enzyme</keyword>
<feature type="region of interest" description="Disordered" evidence="2">
    <location>
        <begin position="251"/>
        <end position="306"/>
    </location>
</feature>
<gene>
    <name evidence="6" type="ORF">KY290_003810</name>
</gene>
<feature type="region of interest" description="Disordered" evidence="2">
    <location>
        <begin position="1"/>
        <end position="27"/>
    </location>
</feature>
<accession>A0ABQ7WTX6</accession>
<keyword evidence="7" id="KW-1185">Reference proteome</keyword>
<evidence type="ECO:0000313" key="6">
    <source>
        <dbReference type="EMBL" id="KAH0784212.1"/>
    </source>
</evidence>
<dbReference type="CDD" id="cd09274">
    <property type="entry name" value="RNase_HI_RT_Ty3"/>
    <property type="match status" value="1"/>
</dbReference>
<dbReference type="InterPro" id="IPR050951">
    <property type="entry name" value="Retrovirus_Pol_polyprotein"/>
</dbReference>
<sequence>MEEEIVDEGVPPHGPQGPQVPQAPNDEGAMTNVEIKSVLQTLTHDLTTQVTRDARAHVNPNTSITASRIRNFTRMNPPTFYGSKVDEDPQGFIDEVFKVLDAMEVSPQEKAELVSYQLKDKAQVWYDQWKDERLVRACPVDWGLFKSVFLDRFSPLELRERKMQIFINLHQGGMSVKEYSLKFTQLFKYAPTLVADSRAKMNKFVMGVSDLVVNECRSAMLIPSMNISRLMVHAEQIEEQKLKQVNREVKRARTDDGNSSQGKFEVQGKPRFKRRFSNKVSSSAPNVNKDKVSNPNPQGGNSGGSYIDRPNYAKCGKKHGCRCLVGTDGCYSHGKSGHIMRDYPTLKVQGREGKQAPPSGLNSDAPKKNCFYALQSRGDQESSPDVVTELDMLDFDVILGMDWLHVCFALLIIEPRKMISKGCIVRAMDVESKTPSLESVPVVNLRSGYHQLWVRGVDIPKTAFRTRYGHYKFVVMSFGLTNVVVAFMDLMNRGFRQYLDSFVIIFIDDILIYSRSEGEHMYHLRIVLQVLKDHQLYAKFSKCEFWLRSVVFLGHILSSMGIEVDPKKMDAVKGWPRPLTPTDIRSFLDLAGYYRRFVEGFSSIASPLTALTQKKAKFVWSEACEKSFQELKDRLTSAPVLNLPEGTDAFVVYCDASRVGLGCVLMQRGKVIAYASRKLKVHENNYPTHDLELAAVVFALKIWRHYLYGVHVDVLTDHKSLQYVFTQKDLNLRQRR</sequence>
<dbReference type="SUPFAM" id="SSF56672">
    <property type="entry name" value="DNA/RNA polymerases"/>
    <property type="match status" value="1"/>
</dbReference>
<protein>
    <submittedName>
        <fullName evidence="6">Uncharacterized protein</fullName>
    </submittedName>
</protein>
<dbReference type="PANTHER" id="PTHR37984">
    <property type="entry name" value="PROTEIN CBG26694"/>
    <property type="match status" value="1"/>
</dbReference>
<dbReference type="EMBL" id="JAIVGD010000001">
    <property type="protein sequence ID" value="KAH0784212.1"/>
    <property type="molecule type" value="Genomic_DNA"/>
</dbReference>
<evidence type="ECO:0000259" key="5">
    <source>
        <dbReference type="Pfam" id="PF17919"/>
    </source>
</evidence>
<dbReference type="Gene3D" id="3.30.70.270">
    <property type="match status" value="2"/>
</dbReference>
<feature type="domain" description="Retrotransposon gag" evidence="4">
    <location>
        <begin position="113"/>
        <end position="209"/>
    </location>
</feature>
<evidence type="ECO:0000259" key="4">
    <source>
        <dbReference type="Pfam" id="PF03732"/>
    </source>
</evidence>
<dbReference type="Pfam" id="PF17919">
    <property type="entry name" value="RT_RNaseH_2"/>
    <property type="match status" value="1"/>
</dbReference>
<dbReference type="InterPro" id="IPR041577">
    <property type="entry name" value="RT_RNaseH_2"/>
</dbReference>
<evidence type="ECO:0000256" key="1">
    <source>
        <dbReference type="ARBA" id="ARBA00023268"/>
    </source>
</evidence>
<dbReference type="InterPro" id="IPR043128">
    <property type="entry name" value="Rev_trsase/Diguanyl_cyclase"/>
</dbReference>
<name>A0ABQ7WTX6_SOLTU</name>
<dbReference type="Proteomes" id="UP000826656">
    <property type="component" value="Unassembled WGS sequence"/>
</dbReference>
<feature type="domain" description="Reverse transcriptase" evidence="3">
    <location>
        <begin position="433"/>
        <end position="557"/>
    </location>
</feature>
<organism evidence="6 7">
    <name type="scientific">Solanum tuberosum</name>
    <name type="common">Potato</name>
    <dbReference type="NCBI Taxonomy" id="4113"/>
    <lineage>
        <taxon>Eukaryota</taxon>
        <taxon>Viridiplantae</taxon>
        <taxon>Streptophyta</taxon>
        <taxon>Embryophyta</taxon>
        <taxon>Tracheophyta</taxon>
        <taxon>Spermatophyta</taxon>
        <taxon>Magnoliopsida</taxon>
        <taxon>eudicotyledons</taxon>
        <taxon>Gunneridae</taxon>
        <taxon>Pentapetalae</taxon>
        <taxon>asterids</taxon>
        <taxon>lamiids</taxon>
        <taxon>Solanales</taxon>
        <taxon>Solanaceae</taxon>
        <taxon>Solanoideae</taxon>
        <taxon>Solaneae</taxon>
        <taxon>Solanum</taxon>
    </lineage>
</organism>
<evidence type="ECO:0000313" key="7">
    <source>
        <dbReference type="Proteomes" id="UP000826656"/>
    </source>
</evidence>
<dbReference type="InterPro" id="IPR043502">
    <property type="entry name" value="DNA/RNA_pol_sf"/>
</dbReference>
<dbReference type="Gene3D" id="3.10.20.370">
    <property type="match status" value="1"/>
</dbReference>
<dbReference type="Pfam" id="PF03732">
    <property type="entry name" value="Retrotrans_gag"/>
    <property type="match status" value="1"/>
</dbReference>
<feature type="domain" description="Reverse transcriptase/retrotransposon-derived protein RNase H-like" evidence="5">
    <location>
        <begin position="620"/>
        <end position="714"/>
    </location>
</feature>
<evidence type="ECO:0000256" key="2">
    <source>
        <dbReference type="SAM" id="MobiDB-lite"/>
    </source>
</evidence>
<dbReference type="InterPro" id="IPR000477">
    <property type="entry name" value="RT_dom"/>
</dbReference>
<reference evidence="6 7" key="1">
    <citation type="journal article" date="2021" name="bioRxiv">
        <title>Chromosome-scale and haplotype-resolved genome assembly of a tetraploid potato cultivar.</title>
        <authorList>
            <person name="Sun H."/>
            <person name="Jiao W.-B."/>
            <person name="Krause K."/>
            <person name="Campoy J.A."/>
            <person name="Goel M."/>
            <person name="Folz-Donahue K."/>
            <person name="Kukat C."/>
            <person name="Huettel B."/>
            <person name="Schneeberger K."/>
        </authorList>
    </citation>
    <scope>NUCLEOTIDE SEQUENCE [LARGE SCALE GENOMIC DNA]</scope>
    <source>
        <strain evidence="6">SolTubOtavaFocal</strain>
        <tissue evidence="6">Leaves</tissue>
    </source>
</reference>
<dbReference type="Pfam" id="PF00078">
    <property type="entry name" value="RVT_1"/>
    <property type="match status" value="1"/>
</dbReference>
<comment type="caution">
    <text evidence="6">The sequence shown here is derived from an EMBL/GenBank/DDBJ whole genome shotgun (WGS) entry which is preliminary data.</text>
</comment>
<dbReference type="InterPro" id="IPR005162">
    <property type="entry name" value="Retrotrans_gag_dom"/>
</dbReference>